<sequence>MKKVIIVTLVVGGLIFARTGKNDLRSEGVKTQSKSNHYWVKDVSDKSDIKLDRKRSHKRRRKIRKPVKGLR</sequence>
<name>A0A381ZM64_9ZZZZ</name>
<dbReference type="EMBL" id="UINC01021777">
    <property type="protein sequence ID" value="SVA90061.1"/>
    <property type="molecule type" value="Genomic_DNA"/>
</dbReference>
<proteinExistence type="predicted"/>
<reference evidence="2" key="1">
    <citation type="submission" date="2018-05" db="EMBL/GenBank/DDBJ databases">
        <authorList>
            <person name="Lanie J.A."/>
            <person name="Ng W.-L."/>
            <person name="Kazmierczak K.M."/>
            <person name="Andrzejewski T.M."/>
            <person name="Davidsen T.M."/>
            <person name="Wayne K.J."/>
            <person name="Tettelin H."/>
            <person name="Glass J.I."/>
            <person name="Rusch D."/>
            <person name="Podicherti R."/>
            <person name="Tsui H.-C.T."/>
            <person name="Winkler M.E."/>
        </authorList>
    </citation>
    <scope>NUCLEOTIDE SEQUENCE</scope>
</reference>
<protein>
    <submittedName>
        <fullName evidence="2">Uncharacterized protein</fullName>
    </submittedName>
</protein>
<evidence type="ECO:0000313" key="2">
    <source>
        <dbReference type="EMBL" id="SVA90061.1"/>
    </source>
</evidence>
<dbReference type="AlphaFoldDB" id="A0A381ZM64"/>
<feature type="compositionally biased region" description="Basic residues" evidence="1">
    <location>
        <begin position="52"/>
        <end position="71"/>
    </location>
</feature>
<gene>
    <name evidence="2" type="ORF">METZ01_LOCUS142915</name>
</gene>
<organism evidence="2">
    <name type="scientific">marine metagenome</name>
    <dbReference type="NCBI Taxonomy" id="408172"/>
    <lineage>
        <taxon>unclassified sequences</taxon>
        <taxon>metagenomes</taxon>
        <taxon>ecological metagenomes</taxon>
    </lineage>
</organism>
<accession>A0A381ZM64</accession>
<evidence type="ECO:0000256" key="1">
    <source>
        <dbReference type="SAM" id="MobiDB-lite"/>
    </source>
</evidence>
<feature type="region of interest" description="Disordered" evidence="1">
    <location>
        <begin position="50"/>
        <end position="71"/>
    </location>
</feature>